<feature type="non-terminal residue" evidence="2">
    <location>
        <position position="1"/>
    </location>
</feature>
<organism evidence="2">
    <name type="scientific">marine sediment metagenome</name>
    <dbReference type="NCBI Taxonomy" id="412755"/>
    <lineage>
        <taxon>unclassified sequences</taxon>
        <taxon>metagenomes</taxon>
        <taxon>ecological metagenomes</taxon>
    </lineage>
</organism>
<reference evidence="2" key="1">
    <citation type="journal article" date="2014" name="Front. Microbiol.">
        <title>High frequency of phylogenetically diverse reductive dehalogenase-homologous genes in deep subseafloor sedimentary metagenomes.</title>
        <authorList>
            <person name="Kawai M."/>
            <person name="Futagami T."/>
            <person name="Toyoda A."/>
            <person name="Takaki Y."/>
            <person name="Nishi S."/>
            <person name="Hori S."/>
            <person name="Arai W."/>
            <person name="Tsubouchi T."/>
            <person name="Morono Y."/>
            <person name="Uchiyama I."/>
            <person name="Ito T."/>
            <person name="Fujiyama A."/>
            <person name="Inagaki F."/>
            <person name="Takami H."/>
        </authorList>
    </citation>
    <scope>NUCLEOTIDE SEQUENCE</scope>
    <source>
        <strain evidence="2">Expedition CK06-06</strain>
    </source>
</reference>
<protein>
    <recommendedName>
        <fullName evidence="1">Invasin domain-containing protein</fullName>
    </recommendedName>
</protein>
<feature type="non-terminal residue" evidence="2">
    <location>
        <position position="285"/>
    </location>
</feature>
<evidence type="ECO:0000313" key="2">
    <source>
        <dbReference type="EMBL" id="GAJ02261.1"/>
    </source>
</evidence>
<dbReference type="Pfam" id="PF09134">
    <property type="entry name" value="Invasin_D3"/>
    <property type="match status" value="1"/>
</dbReference>
<dbReference type="InterPro" id="IPR013783">
    <property type="entry name" value="Ig-like_fold"/>
</dbReference>
<dbReference type="InterPro" id="IPR015217">
    <property type="entry name" value="Invasin_dom_3"/>
</dbReference>
<name>X1UQU3_9ZZZZ</name>
<dbReference type="Gene3D" id="2.60.40.10">
    <property type="entry name" value="Immunoglobulins"/>
    <property type="match status" value="1"/>
</dbReference>
<dbReference type="AlphaFoldDB" id="X1UQU3"/>
<dbReference type="SUPFAM" id="SSF49373">
    <property type="entry name" value="Invasin/intimin cell-adhesion fragments"/>
    <property type="match status" value="1"/>
</dbReference>
<sequence length="285" mass="28791">TITVTDAAAGVSESASIIVNPDAAVRMVVTASPDVIVAKSGDTATITATFLDKFGNVVWVTPTSEDGLDFVSSLGTPGSPSEDPGVATTILTPTIDEVGTATIRVTYDGLPDATTTVKLLPDVVGSITVTVDEDTIPILNDGVDVCTITATYKDASDATVTAADGADYKITFTTTATGQSGDFTVTGGTITIVPDTGDVANTGTVSGQLTGATTDLLGDFTAALTLVTTFGEAPDTIIVTDVLDISGTFTATTMTFSGTITADGYPDNSIVADTLSFTDGKITVD</sequence>
<proteinExistence type="predicted"/>
<dbReference type="EMBL" id="BARW01016190">
    <property type="protein sequence ID" value="GAJ02261.1"/>
    <property type="molecule type" value="Genomic_DNA"/>
</dbReference>
<accession>X1UQU3</accession>
<comment type="caution">
    <text evidence="2">The sequence shown here is derived from an EMBL/GenBank/DDBJ whole genome shotgun (WGS) entry which is preliminary data.</text>
</comment>
<evidence type="ECO:0000259" key="1">
    <source>
        <dbReference type="Pfam" id="PF09134"/>
    </source>
</evidence>
<dbReference type="InterPro" id="IPR008964">
    <property type="entry name" value="Invasin/intimin_cell_adhesion"/>
</dbReference>
<gene>
    <name evidence="2" type="ORF">S12H4_28245</name>
</gene>
<feature type="domain" description="Invasin" evidence="1">
    <location>
        <begin position="29"/>
        <end position="120"/>
    </location>
</feature>